<dbReference type="EC" id="3.2.1.51" evidence="3"/>
<dbReference type="GO" id="GO:0005764">
    <property type="term" value="C:lysosome"/>
    <property type="evidence" value="ECO:0007669"/>
    <property type="project" value="TreeGrafter"/>
</dbReference>
<dbReference type="EMBL" id="CP043028">
    <property type="protein sequence ID" value="QFJ53856.1"/>
    <property type="molecule type" value="Genomic_DNA"/>
</dbReference>
<organism evidence="8 9">
    <name type="scientific">Pseudobutyrivibrio xylanivorans</name>
    <dbReference type="NCBI Taxonomy" id="185007"/>
    <lineage>
        <taxon>Bacteria</taxon>
        <taxon>Bacillati</taxon>
        <taxon>Bacillota</taxon>
        <taxon>Clostridia</taxon>
        <taxon>Lachnospirales</taxon>
        <taxon>Lachnospiraceae</taxon>
        <taxon>Pseudobutyrivibrio</taxon>
    </lineage>
</organism>
<evidence type="ECO:0000256" key="6">
    <source>
        <dbReference type="ARBA" id="ARBA00023295"/>
    </source>
</evidence>
<evidence type="ECO:0000256" key="5">
    <source>
        <dbReference type="ARBA" id="ARBA00022801"/>
    </source>
</evidence>
<dbReference type="Gene3D" id="2.60.40.1180">
    <property type="entry name" value="Golgi alpha-mannosidase II"/>
    <property type="match status" value="1"/>
</dbReference>
<feature type="domain" description="Glycoside hydrolase family 29 N-terminal" evidence="7">
    <location>
        <begin position="9"/>
        <end position="378"/>
    </location>
</feature>
<dbReference type="InterPro" id="IPR017853">
    <property type="entry name" value="GH"/>
</dbReference>
<dbReference type="PANTHER" id="PTHR10030">
    <property type="entry name" value="ALPHA-L-FUCOSIDASE"/>
    <property type="match status" value="1"/>
</dbReference>
<gene>
    <name evidence="8" type="primary">fuc29A</name>
    <name evidence="8" type="ORF">FXF36_02715</name>
</gene>
<evidence type="ECO:0000256" key="3">
    <source>
        <dbReference type="ARBA" id="ARBA00012662"/>
    </source>
</evidence>
<dbReference type="InterPro" id="IPR013780">
    <property type="entry name" value="Glyco_hydro_b"/>
</dbReference>
<evidence type="ECO:0000256" key="1">
    <source>
        <dbReference type="ARBA" id="ARBA00004071"/>
    </source>
</evidence>
<keyword evidence="6" id="KW-0326">Glycosidase</keyword>
<dbReference type="PIRSF" id="PIRSF001092">
    <property type="entry name" value="Alpha-L-fucosidase"/>
    <property type="match status" value="1"/>
</dbReference>
<reference evidence="9" key="1">
    <citation type="submission" date="2019-08" db="EMBL/GenBank/DDBJ databases">
        <title>Complete Genome Sequence of the Polysaccharide-Degrading Rumen Bacterium Pseudobutyrivibrio xylanivorans MA3014.</title>
        <authorList>
            <person name="Palevich N."/>
            <person name="Maclean P.H."/>
            <person name="Kelly W.J."/>
            <person name="Leahy S.C."/>
            <person name="Rakonjac J."/>
            <person name="Attwood G.T."/>
        </authorList>
    </citation>
    <scope>NUCLEOTIDE SEQUENCE [LARGE SCALE GENOMIC DNA]</scope>
    <source>
        <strain evidence="9">MA3014</strain>
    </source>
</reference>
<name>A0A5P6VMG5_PSEXY</name>
<dbReference type="RefSeq" id="WP_151622353.1">
    <property type="nucleotide sequence ID" value="NZ_CP043028.1"/>
</dbReference>
<dbReference type="GO" id="GO:0006004">
    <property type="term" value="P:fucose metabolic process"/>
    <property type="evidence" value="ECO:0007669"/>
    <property type="project" value="InterPro"/>
</dbReference>
<keyword evidence="4" id="KW-0732">Signal</keyword>
<evidence type="ECO:0000259" key="7">
    <source>
        <dbReference type="Pfam" id="PF01120"/>
    </source>
</evidence>
<evidence type="ECO:0000313" key="9">
    <source>
        <dbReference type="Proteomes" id="UP000327030"/>
    </source>
</evidence>
<dbReference type="Pfam" id="PF01120">
    <property type="entry name" value="Alpha_L_fucos"/>
    <property type="match status" value="1"/>
</dbReference>
<dbReference type="GO" id="GO:0004560">
    <property type="term" value="F:alpha-L-fucosidase activity"/>
    <property type="evidence" value="ECO:0007669"/>
    <property type="project" value="InterPro"/>
</dbReference>
<dbReference type="PANTHER" id="PTHR10030:SF37">
    <property type="entry name" value="ALPHA-L-FUCOSIDASE-RELATED"/>
    <property type="match status" value="1"/>
</dbReference>
<dbReference type="Gene3D" id="3.20.20.80">
    <property type="entry name" value="Glycosidases"/>
    <property type="match status" value="1"/>
</dbReference>
<comment type="similarity">
    <text evidence="2">Belongs to the glycosyl hydrolase 29 family.</text>
</comment>
<dbReference type="KEGG" id="pxv:FXF36_02715"/>
<evidence type="ECO:0000313" key="8">
    <source>
        <dbReference type="EMBL" id="QFJ53856.1"/>
    </source>
</evidence>
<dbReference type="SUPFAM" id="SSF51445">
    <property type="entry name" value="(Trans)glycosidases"/>
    <property type="match status" value="1"/>
</dbReference>
<dbReference type="InterPro" id="IPR000933">
    <property type="entry name" value="Glyco_hydro_29"/>
</dbReference>
<dbReference type="InterPro" id="IPR016286">
    <property type="entry name" value="FUC_metazoa-typ"/>
</dbReference>
<evidence type="ECO:0000256" key="4">
    <source>
        <dbReference type="ARBA" id="ARBA00022729"/>
    </source>
</evidence>
<dbReference type="GO" id="GO:0016139">
    <property type="term" value="P:glycoside catabolic process"/>
    <property type="evidence" value="ECO:0007669"/>
    <property type="project" value="TreeGrafter"/>
</dbReference>
<keyword evidence="5" id="KW-0378">Hydrolase</keyword>
<dbReference type="SMART" id="SM00812">
    <property type="entry name" value="Alpha_L_fucos"/>
    <property type="match status" value="1"/>
</dbReference>
<comment type="function">
    <text evidence="1">Alpha-L-fucosidase is responsible for hydrolyzing the alpha-1,6-linked fucose joined to the reducing-end N-acetylglucosamine of the carbohydrate moieties of glycoproteins.</text>
</comment>
<accession>A0A5P6VMG5</accession>
<dbReference type="OrthoDB" id="107551at2"/>
<dbReference type="InterPro" id="IPR057739">
    <property type="entry name" value="Glyco_hydro_29_N"/>
</dbReference>
<protein>
    <recommendedName>
        <fullName evidence="3">alpha-L-fucosidase</fullName>
        <ecNumber evidence="3">3.2.1.51</ecNumber>
    </recommendedName>
</protein>
<proteinExistence type="inferred from homology"/>
<dbReference type="AlphaFoldDB" id="A0A5P6VMG5"/>
<dbReference type="Proteomes" id="UP000327030">
    <property type="component" value="Chromosome 1"/>
</dbReference>
<sequence length="492" mass="57861">MTKEDYLTQIEVVNRDGKFKPSWESLSQHQTPKWFENAKFGIFIHYGLYSVPAFGNEWYSRNMYNKRDPEYRYHIETFGLQKDFGYKDFIPLFTAERFDAKHWIETFKNAGAKYVVPVMEHHDGFSMYDSELNRWNAFAMGPKKNICGELKDECERQGIVFCGSSHRAEHYYFMNLGREIDSDVNDEKYRDFYGPAVLRPEYINVGFDGLTENPECVGPDKEWIEDWLARTAEIIDIYKPAMLYFDTAIQNKEYKPYLKKLCAYYYNRAIEWKKEVTICYKHYAFPPDVATFDMERGGLQDISPRYWQTDTAIGNKSWGYVKENTFKRSYKLICDLIDTVSKNGNFLLNIGPKADGSFTKEEEKVLKEIGEWLSVNGEGIYGTRCWSQYKEGDSSITDGSFNDSEEIEYNESDYRFTYKNGYIYAFWMRPINGDAKIKAFKAQPMRGMIIDKVELLSTGADLQFERTEKDMVIKRTNDFMTDKPLCFRIKLL</sequence>
<evidence type="ECO:0000256" key="2">
    <source>
        <dbReference type="ARBA" id="ARBA00007951"/>
    </source>
</evidence>